<keyword evidence="7 9" id="KW-0413">Isomerase</keyword>
<comment type="caution">
    <text evidence="9">Lacks conserved residue(s) required for the propagation of feature annotation.</text>
</comment>
<dbReference type="SUPFAM" id="SSF54506">
    <property type="entry name" value="Diaminopimelate epimerase-like"/>
    <property type="match status" value="2"/>
</dbReference>
<dbReference type="STRING" id="1147123.SAMN05443428_11265"/>
<evidence type="ECO:0000256" key="9">
    <source>
        <dbReference type="HAMAP-Rule" id="MF_00197"/>
    </source>
</evidence>
<feature type="binding site" evidence="9">
    <location>
        <begin position="220"/>
        <end position="221"/>
    </location>
    <ligand>
        <name>substrate</name>
    </ligand>
</feature>
<feature type="binding site" evidence="9">
    <location>
        <begin position="210"/>
        <end position="211"/>
    </location>
    <ligand>
        <name>substrate</name>
    </ligand>
</feature>
<evidence type="ECO:0000256" key="3">
    <source>
        <dbReference type="ARBA" id="ARBA00013080"/>
    </source>
</evidence>
<evidence type="ECO:0000256" key="7">
    <source>
        <dbReference type="ARBA" id="ARBA00023235"/>
    </source>
</evidence>
<sequence>MFFTKMHGLGNDFIVFDNLLEYSVDWSIVAKKSCDRHLGIGADGILIVEKSDISDIKMTIINSDGSLAEMCGNGIRCFAKYVYEKGIINKQSFNVETLSGIKNVKLKVINEIVCSVEVDMGRPSFVKNEIPFLSDLDNKNYTLSICGKEYNLSTILLGVPHTIVYVNEIDEKEVIEIGKIIENNSIFPKKTNVNFVEVLDRKTIKVRTWERGAGLTLACGTGTCASVVACYINGKTDRTVTAKLAAGDLNVLYYEENVVMEGPAEFICEGIYSL</sequence>
<comment type="similarity">
    <text evidence="2 9">Belongs to the diaminopimelate epimerase family.</text>
</comment>
<comment type="function">
    <text evidence="9">Catalyzes the stereoinversion of LL-2,6-diaminopimelate (L,L-DAP) to meso-diaminopimelate (meso-DAP), a precursor of L-lysine and an essential component of the bacterial peptidoglycan.</text>
</comment>
<proteinExistence type="inferred from homology"/>
<comment type="catalytic activity">
    <reaction evidence="8 9">
        <text>(2S,6S)-2,6-diaminopimelate = meso-2,6-diaminopimelate</text>
        <dbReference type="Rhea" id="RHEA:15393"/>
        <dbReference type="ChEBI" id="CHEBI:57609"/>
        <dbReference type="ChEBI" id="CHEBI:57791"/>
        <dbReference type="EC" id="5.1.1.7"/>
    </reaction>
</comment>
<dbReference type="Pfam" id="PF01678">
    <property type="entry name" value="DAP_epimerase"/>
    <property type="match status" value="2"/>
</dbReference>
<feature type="active site" description="Proton acceptor" evidence="9">
    <location>
        <position position="219"/>
    </location>
</feature>
<comment type="subunit">
    <text evidence="9">Homodimer.</text>
</comment>
<comment type="pathway">
    <text evidence="1 9">Amino-acid biosynthesis; L-lysine biosynthesis via DAP pathway; DL-2,6-diaminopimelate from LL-2,6-diaminopimelate: step 1/1.</text>
</comment>
<protein>
    <recommendedName>
        <fullName evidence="3 9">Diaminopimelate epimerase</fullName>
        <shortName evidence="9">DAP epimerase</shortName>
        <ecNumber evidence="3 9">5.1.1.7</ecNumber>
    </recommendedName>
    <alternativeName>
        <fullName evidence="9">PLP-independent amino acid racemase</fullName>
    </alternativeName>
</protein>
<dbReference type="Proteomes" id="UP000190105">
    <property type="component" value="Unassembled WGS sequence"/>
</dbReference>
<feature type="binding site" evidence="9">
    <location>
        <position position="11"/>
    </location>
    <ligand>
        <name>substrate</name>
    </ligand>
</feature>
<accession>A0A1T4XSD8</accession>
<organism evidence="11 12">
    <name type="scientific">Caloramator quimbayensis</name>
    <dbReference type="NCBI Taxonomy" id="1147123"/>
    <lineage>
        <taxon>Bacteria</taxon>
        <taxon>Bacillati</taxon>
        <taxon>Bacillota</taxon>
        <taxon>Clostridia</taxon>
        <taxon>Eubacteriales</taxon>
        <taxon>Clostridiaceae</taxon>
        <taxon>Caloramator</taxon>
    </lineage>
</organism>
<keyword evidence="5 9" id="KW-0028">Amino-acid biosynthesis</keyword>
<feature type="binding site" evidence="9">
    <location>
        <begin position="72"/>
        <end position="73"/>
    </location>
    <ligand>
        <name>substrate</name>
    </ligand>
</feature>
<feature type="binding site" evidence="9">
    <location>
        <position position="62"/>
    </location>
    <ligand>
        <name>substrate</name>
    </ligand>
</feature>
<dbReference type="InterPro" id="IPR018510">
    <property type="entry name" value="DAP_epimerase_AS"/>
</dbReference>
<comment type="subcellular location">
    <subcellularLocation>
        <location evidence="9">Cytoplasm</location>
    </subcellularLocation>
</comment>
<dbReference type="PANTHER" id="PTHR31689">
    <property type="entry name" value="DIAMINOPIMELATE EPIMERASE, CHLOROPLASTIC"/>
    <property type="match status" value="1"/>
</dbReference>
<dbReference type="GO" id="GO:0005829">
    <property type="term" value="C:cytosol"/>
    <property type="evidence" value="ECO:0007669"/>
    <property type="project" value="TreeGrafter"/>
</dbReference>
<dbReference type="InterPro" id="IPR001653">
    <property type="entry name" value="DAP_epimerase_DapF"/>
</dbReference>
<keyword evidence="6 9" id="KW-0457">Lysine biosynthesis</keyword>
<dbReference type="AlphaFoldDB" id="A0A1T4XSD8"/>
<dbReference type="NCBIfam" id="TIGR00652">
    <property type="entry name" value="DapF"/>
    <property type="match status" value="1"/>
</dbReference>
<evidence type="ECO:0000256" key="1">
    <source>
        <dbReference type="ARBA" id="ARBA00005196"/>
    </source>
</evidence>
<dbReference type="OrthoDB" id="9805408at2"/>
<evidence type="ECO:0000256" key="6">
    <source>
        <dbReference type="ARBA" id="ARBA00023154"/>
    </source>
</evidence>
<dbReference type="FunFam" id="3.10.310.10:FF:000001">
    <property type="entry name" value="Diaminopimelate epimerase"/>
    <property type="match status" value="1"/>
</dbReference>
<evidence type="ECO:0000256" key="2">
    <source>
        <dbReference type="ARBA" id="ARBA00010219"/>
    </source>
</evidence>
<dbReference type="PROSITE" id="PS01326">
    <property type="entry name" value="DAP_EPIMERASE"/>
    <property type="match status" value="1"/>
</dbReference>
<reference evidence="12" key="1">
    <citation type="submission" date="2017-02" db="EMBL/GenBank/DDBJ databases">
        <authorList>
            <person name="Varghese N."/>
            <person name="Submissions S."/>
        </authorList>
    </citation>
    <scope>NUCLEOTIDE SEQUENCE [LARGE SCALE GENOMIC DNA]</scope>
    <source>
        <strain evidence="12">USBA 833</strain>
    </source>
</reference>
<evidence type="ECO:0000313" key="11">
    <source>
        <dbReference type="EMBL" id="SKA92482.1"/>
    </source>
</evidence>
<keyword evidence="4 9" id="KW-0963">Cytoplasm</keyword>
<evidence type="ECO:0000256" key="5">
    <source>
        <dbReference type="ARBA" id="ARBA00022605"/>
    </source>
</evidence>
<dbReference type="GO" id="GO:0009089">
    <property type="term" value="P:lysine biosynthetic process via diaminopimelate"/>
    <property type="evidence" value="ECO:0007669"/>
    <property type="project" value="UniProtKB-UniRule"/>
</dbReference>
<dbReference type="RefSeq" id="WP_078696812.1">
    <property type="nucleotide sequence ID" value="NZ_FUYH01000012.1"/>
</dbReference>
<dbReference type="PANTHER" id="PTHR31689:SF0">
    <property type="entry name" value="DIAMINOPIMELATE EPIMERASE"/>
    <property type="match status" value="1"/>
</dbReference>
<feature type="active site" description="Proton donor" evidence="9">
    <location>
        <position position="71"/>
    </location>
</feature>
<name>A0A1T4XSD8_9CLOT</name>
<feature type="active site" evidence="10">
    <location>
        <position position="71"/>
    </location>
</feature>
<evidence type="ECO:0000256" key="8">
    <source>
        <dbReference type="ARBA" id="ARBA00051712"/>
    </source>
</evidence>
<feature type="site" description="Could be important to modulate the pK values of the two catalytic cysteine residues" evidence="9">
    <location>
        <position position="210"/>
    </location>
</feature>
<keyword evidence="12" id="KW-1185">Reference proteome</keyword>
<feature type="binding site" evidence="9">
    <location>
        <position position="192"/>
    </location>
    <ligand>
        <name>substrate</name>
    </ligand>
</feature>
<gene>
    <name evidence="9" type="primary">dapF</name>
    <name evidence="11" type="ORF">SAMN05443428_11265</name>
</gene>
<evidence type="ECO:0000256" key="4">
    <source>
        <dbReference type="ARBA" id="ARBA00022490"/>
    </source>
</evidence>
<dbReference type="EC" id="5.1.1.7" evidence="3 9"/>
<dbReference type="Gene3D" id="3.10.310.10">
    <property type="entry name" value="Diaminopimelate Epimerase, Chain A, domain 1"/>
    <property type="match status" value="2"/>
</dbReference>
<evidence type="ECO:0000313" key="12">
    <source>
        <dbReference type="Proteomes" id="UP000190105"/>
    </source>
</evidence>
<evidence type="ECO:0000256" key="10">
    <source>
        <dbReference type="PROSITE-ProRule" id="PRU10125"/>
    </source>
</evidence>
<dbReference type="GO" id="GO:0008837">
    <property type="term" value="F:diaminopimelate epimerase activity"/>
    <property type="evidence" value="ECO:0007669"/>
    <property type="project" value="UniProtKB-UniRule"/>
</dbReference>
<dbReference type="HAMAP" id="MF_00197">
    <property type="entry name" value="DAP_epimerase"/>
    <property type="match status" value="1"/>
</dbReference>
<feature type="site" description="Could be important to modulate the pK values of the two catalytic cysteine residues" evidence="9">
    <location>
        <position position="161"/>
    </location>
</feature>
<dbReference type="UniPathway" id="UPA00034">
    <property type="reaction ID" value="UER00025"/>
</dbReference>
<dbReference type="EMBL" id="FUYH01000012">
    <property type="protein sequence ID" value="SKA92482.1"/>
    <property type="molecule type" value="Genomic_DNA"/>
</dbReference>